<name>A0A919WGG2_9BACI</name>
<keyword evidence="2 3" id="KW-1005">Bacterial flagellum biogenesis</keyword>
<reference evidence="4" key="1">
    <citation type="submission" date="2021-03" db="EMBL/GenBank/DDBJ databases">
        <title>Antimicrobial resistance genes in bacteria isolated from Japanese honey, and their potential for conferring macrolide and lincosamide resistance in the American foulbrood pathogen Paenibacillus larvae.</title>
        <authorList>
            <person name="Okamoto M."/>
            <person name="Kumagai M."/>
            <person name="Kanamori H."/>
            <person name="Takamatsu D."/>
        </authorList>
    </citation>
    <scope>NUCLEOTIDE SEQUENCE</scope>
    <source>
        <strain evidence="4">J27TS8</strain>
    </source>
</reference>
<protein>
    <recommendedName>
        <fullName evidence="3">Basal-body rod modification protein FlgD</fullName>
    </recommendedName>
</protein>
<dbReference type="InterPro" id="IPR005648">
    <property type="entry name" value="FlgD"/>
</dbReference>
<dbReference type="AlphaFoldDB" id="A0A919WGG2"/>
<evidence type="ECO:0000313" key="4">
    <source>
        <dbReference type="EMBL" id="GIN61530.1"/>
    </source>
</evidence>
<dbReference type="OrthoDB" id="280334at2"/>
<comment type="similarity">
    <text evidence="1 3">Belongs to the FlgD family.</text>
</comment>
<comment type="function">
    <text evidence="3">Required for flagellar hook formation. May act as a scaffolding protein.</text>
</comment>
<dbReference type="GO" id="GO:0044781">
    <property type="term" value="P:bacterial-type flagellum organization"/>
    <property type="evidence" value="ECO:0007669"/>
    <property type="project" value="UniProtKB-UniRule"/>
</dbReference>
<organism evidence="4 5">
    <name type="scientific">Robertmurraya siralis</name>
    <dbReference type="NCBI Taxonomy" id="77777"/>
    <lineage>
        <taxon>Bacteria</taxon>
        <taxon>Bacillati</taxon>
        <taxon>Bacillota</taxon>
        <taxon>Bacilli</taxon>
        <taxon>Bacillales</taxon>
        <taxon>Bacillaceae</taxon>
        <taxon>Robertmurraya</taxon>
    </lineage>
</organism>
<evidence type="ECO:0000256" key="1">
    <source>
        <dbReference type="ARBA" id="ARBA00010577"/>
    </source>
</evidence>
<dbReference type="EMBL" id="BORC01000002">
    <property type="protein sequence ID" value="GIN61530.1"/>
    <property type="molecule type" value="Genomic_DNA"/>
</dbReference>
<evidence type="ECO:0000313" key="5">
    <source>
        <dbReference type="Proteomes" id="UP000682111"/>
    </source>
</evidence>
<proteinExistence type="inferred from homology"/>
<keyword evidence="5" id="KW-1185">Reference proteome</keyword>
<dbReference type="NCBIfam" id="NF007197">
    <property type="entry name" value="PRK09618.1"/>
    <property type="match status" value="1"/>
</dbReference>
<comment type="caution">
    <text evidence="4">The sequence shown here is derived from an EMBL/GenBank/DDBJ whole genome shotgun (WGS) entry which is preliminary data.</text>
</comment>
<dbReference type="Pfam" id="PF03963">
    <property type="entry name" value="FlgD"/>
    <property type="match status" value="1"/>
</dbReference>
<evidence type="ECO:0000256" key="3">
    <source>
        <dbReference type="RuleBase" id="RU362076"/>
    </source>
</evidence>
<dbReference type="Proteomes" id="UP000682111">
    <property type="component" value="Unassembled WGS sequence"/>
</dbReference>
<accession>A0A919WGG2</accession>
<evidence type="ECO:0000256" key="2">
    <source>
        <dbReference type="ARBA" id="ARBA00022795"/>
    </source>
</evidence>
<dbReference type="RefSeq" id="WP_095308068.1">
    <property type="nucleotide sequence ID" value="NZ_BORC01000002.1"/>
</dbReference>
<gene>
    <name evidence="4" type="ORF">J27TS8_15230</name>
</gene>
<sequence>MSNTIAPSLLYSNYKNEQKKTGSNTLGKDDFLKLLITQLQNQDPTNPMQDREFIAQMAQFSSLEQMTNMNSLMQKVANAQEESNLISYGQFIGKEITWHKLEENANGEIKILEGTGKVVSLQFKEGNVYFILEDGTKLEPGNISQFNEQIAKDYDLIQASMLIGKTVTYLSSNKEEATAAIKSVSIKDGKIQFHLDDDSNTTITSSQMIKIQ</sequence>